<organism evidence="9">
    <name type="scientific">Muribaculaceae bacterium Z82</name>
    <dbReference type="NCBI Taxonomy" id="2304548"/>
    <lineage>
        <taxon>Bacteria</taxon>
        <taxon>Pseudomonadati</taxon>
        <taxon>Bacteroidota</taxon>
        <taxon>Bacteroidia</taxon>
        <taxon>Bacteroidales</taxon>
        <taxon>Muribaculaceae</taxon>
    </lineage>
</organism>
<keyword evidence="1 6" id="KW-0489">Methyltransferase</keyword>
<evidence type="ECO:0000256" key="7">
    <source>
        <dbReference type="RuleBase" id="RU000416"/>
    </source>
</evidence>
<dbReference type="PANTHER" id="PTHR10629">
    <property type="entry name" value="CYTOSINE-SPECIFIC METHYLTRANSFERASE"/>
    <property type="match status" value="1"/>
</dbReference>
<dbReference type="Gene3D" id="3.40.50.150">
    <property type="entry name" value="Vaccinia Virus protein VP39"/>
    <property type="match status" value="1"/>
</dbReference>
<dbReference type="GO" id="GO:0003886">
    <property type="term" value="F:DNA (cytosine-5-)-methyltransferase activity"/>
    <property type="evidence" value="ECO:0007669"/>
    <property type="project" value="UniProtKB-EC"/>
</dbReference>
<feature type="active site" evidence="6">
    <location>
        <position position="87"/>
    </location>
</feature>
<comment type="caution">
    <text evidence="9">The sequence shown here is derived from an EMBL/GenBank/DDBJ whole genome shotgun (WGS) entry which is preliminary data.</text>
</comment>
<dbReference type="PANTHER" id="PTHR10629:SF52">
    <property type="entry name" value="DNA (CYTOSINE-5)-METHYLTRANSFERASE 1"/>
    <property type="match status" value="1"/>
</dbReference>
<dbReference type="GO" id="GO:0032259">
    <property type="term" value="P:methylation"/>
    <property type="evidence" value="ECO:0007669"/>
    <property type="project" value="UniProtKB-KW"/>
</dbReference>
<dbReference type="GO" id="GO:0003677">
    <property type="term" value="F:DNA binding"/>
    <property type="evidence" value="ECO:0007669"/>
    <property type="project" value="TreeGrafter"/>
</dbReference>
<dbReference type="EMBL" id="QWKH01000074">
    <property type="protein sequence ID" value="NBI35099.1"/>
    <property type="molecule type" value="Genomic_DNA"/>
</dbReference>
<dbReference type="InterPro" id="IPR029063">
    <property type="entry name" value="SAM-dependent_MTases_sf"/>
</dbReference>
<dbReference type="Gene3D" id="3.90.120.10">
    <property type="entry name" value="DNA Methylase, subunit A, domain 2"/>
    <property type="match status" value="1"/>
</dbReference>
<dbReference type="InterPro" id="IPR050390">
    <property type="entry name" value="C5-Methyltransferase"/>
</dbReference>
<accession>A0A7C9JEL4</accession>
<evidence type="ECO:0000256" key="3">
    <source>
        <dbReference type="ARBA" id="ARBA00022691"/>
    </source>
</evidence>
<comment type="similarity">
    <text evidence="6 7">Belongs to the class I-like SAM-binding methyltransferase superfamily. C5-methyltransferase family.</text>
</comment>
<dbReference type="PROSITE" id="PS00094">
    <property type="entry name" value="C5_MTASE_1"/>
    <property type="match status" value="1"/>
</dbReference>
<comment type="catalytic activity">
    <reaction evidence="5 8">
        <text>a 2'-deoxycytidine in DNA + S-adenosyl-L-methionine = a 5-methyl-2'-deoxycytidine in DNA + S-adenosyl-L-homocysteine + H(+)</text>
        <dbReference type="Rhea" id="RHEA:13681"/>
        <dbReference type="Rhea" id="RHEA-COMP:11369"/>
        <dbReference type="Rhea" id="RHEA-COMP:11370"/>
        <dbReference type="ChEBI" id="CHEBI:15378"/>
        <dbReference type="ChEBI" id="CHEBI:57856"/>
        <dbReference type="ChEBI" id="CHEBI:59789"/>
        <dbReference type="ChEBI" id="CHEBI:85452"/>
        <dbReference type="ChEBI" id="CHEBI:85454"/>
        <dbReference type="EC" id="2.1.1.37"/>
    </reaction>
</comment>
<keyword evidence="4" id="KW-0680">Restriction system</keyword>
<evidence type="ECO:0000256" key="1">
    <source>
        <dbReference type="ARBA" id="ARBA00022603"/>
    </source>
</evidence>
<evidence type="ECO:0000256" key="4">
    <source>
        <dbReference type="ARBA" id="ARBA00022747"/>
    </source>
</evidence>
<dbReference type="PRINTS" id="PR00105">
    <property type="entry name" value="C5METTRFRASE"/>
</dbReference>
<dbReference type="SUPFAM" id="SSF53335">
    <property type="entry name" value="S-adenosyl-L-methionine-dependent methyltransferases"/>
    <property type="match status" value="1"/>
</dbReference>
<name>A0A7C9JEL4_9BACT</name>
<dbReference type="InterPro" id="IPR018117">
    <property type="entry name" value="C5_DNA_meth_AS"/>
</dbReference>
<keyword evidence="2 6" id="KW-0808">Transferase</keyword>
<gene>
    <name evidence="9" type="ORF">D1639_08680</name>
</gene>
<evidence type="ECO:0000256" key="5">
    <source>
        <dbReference type="ARBA" id="ARBA00047422"/>
    </source>
</evidence>
<sequence>MKNAEHALTCIDLFAGAGGLSEGLEEAGFHPLFASEIIERYAETYKKNHINAEVCVADIRSVEPEKIRKGLELAEGELDLLAGGPPCQGFSINAPVRSKKDPRNHLFREYLRFVDAFKPRAVLIENVPGLVSFEKGATLHAILDSLADLGYGADVHILGAPYYGVPQMRWRTIVLGLRGANIPLSAWPDPVCHAPVRTNFTMKFDGRQIVKRPSAEVSSAFTTLKDAIGDLPVLKNGERGEKIKEYAVDPTCEYQKKLRTGSMGVMNHEAPKLSSVNMDRLRFIRPGGNWTDIPIRLLPEGMKRARRTDHTKRYGRANWDELASTVLTKCDPHWGAFFHPDQDRAFTVREAARIQSFPDHYIFIGSQAEQYAEVGNAVPPMLAAAVGNSLRAVLEG</sequence>
<dbReference type="Pfam" id="PF00145">
    <property type="entry name" value="DNA_methylase"/>
    <property type="match status" value="1"/>
</dbReference>
<keyword evidence="3 6" id="KW-0949">S-adenosyl-L-methionine</keyword>
<reference evidence="9" key="1">
    <citation type="submission" date="2018-08" db="EMBL/GenBank/DDBJ databases">
        <title>Murine metabolic-syndrome-specific gut microbial biobank.</title>
        <authorList>
            <person name="Liu C."/>
        </authorList>
    </citation>
    <scope>NUCLEOTIDE SEQUENCE [LARGE SCALE GENOMIC DNA]</scope>
    <source>
        <strain evidence="9">Z82</strain>
    </source>
</reference>
<proteinExistence type="inferred from homology"/>
<evidence type="ECO:0000256" key="8">
    <source>
        <dbReference type="RuleBase" id="RU000417"/>
    </source>
</evidence>
<evidence type="ECO:0000256" key="2">
    <source>
        <dbReference type="ARBA" id="ARBA00022679"/>
    </source>
</evidence>
<protein>
    <recommendedName>
        <fullName evidence="8">Cytosine-specific methyltransferase</fullName>
        <ecNumber evidence="8">2.1.1.37</ecNumber>
    </recommendedName>
</protein>
<dbReference type="GO" id="GO:0044027">
    <property type="term" value="P:negative regulation of gene expression via chromosomal CpG island methylation"/>
    <property type="evidence" value="ECO:0007669"/>
    <property type="project" value="TreeGrafter"/>
</dbReference>
<evidence type="ECO:0000313" key="9">
    <source>
        <dbReference type="EMBL" id="NBI35099.1"/>
    </source>
</evidence>
<evidence type="ECO:0000256" key="6">
    <source>
        <dbReference type="PROSITE-ProRule" id="PRU01016"/>
    </source>
</evidence>
<dbReference type="AlphaFoldDB" id="A0A7C9JEL4"/>
<dbReference type="GO" id="GO:0009307">
    <property type="term" value="P:DNA restriction-modification system"/>
    <property type="evidence" value="ECO:0007669"/>
    <property type="project" value="UniProtKB-KW"/>
</dbReference>
<dbReference type="EC" id="2.1.1.37" evidence="8"/>
<dbReference type="NCBIfam" id="TIGR00675">
    <property type="entry name" value="dcm"/>
    <property type="match status" value="1"/>
</dbReference>
<dbReference type="InterPro" id="IPR001525">
    <property type="entry name" value="C5_MeTfrase"/>
</dbReference>
<dbReference type="PROSITE" id="PS51679">
    <property type="entry name" value="SAM_MT_C5"/>
    <property type="match status" value="1"/>
</dbReference>